<dbReference type="EMBL" id="CADCTD010000156">
    <property type="protein sequence ID" value="CAA9276596.1"/>
    <property type="molecule type" value="Genomic_DNA"/>
</dbReference>
<keyword evidence="6" id="KW-1133">Transmembrane helix</keyword>
<organism evidence="8">
    <name type="scientific">uncultured Craurococcus sp</name>
    <dbReference type="NCBI Taxonomy" id="1135998"/>
    <lineage>
        <taxon>Bacteria</taxon>
        <taxon>Pseudomonadati</taxon>
        <taxon>Pseudomonadota</taxon>
        <taxon>Alphaproteobacteria</taxon>
        <taxon>Acetobacterales</taxon>
        <taxon>Acetobacteraceae</taxon>
        <taxon>Craurococcus</taxon>
        <taxon>environmental samples</taxon>
    </lineage>
</organism>
<evidence type="ECO:0000256" key="3">
    <source>
        <dbReference type="ARBA" id="ARBA00022840"/>
    </source>
</evidence>
<accession>A0A6J4JCP4</accession>
<dbReference type="PROSITE" id="PS51193">
    <property type="entry name" value="HELICASE_ATP_BIND_2"/>
    <property type="match status" value="1"/>
</dbReference>
<dbReference type="GO" id="GO:0005524">
    <property type="term" value="F:ATP binding"/>
    <property type="evidence" value="ECO:0007669"/>
    <property type="project" value="UniProtKB-KW"/>
</dbReference>
<evidence type="ECO:0000256" key="5">
    <source>
        <dbReference type="SAM" id="MobiDB-lite"/>
    </source>
</evidence>
<dbReference type="AlphaFoldDB" id="A0A6J4JCP4"/>
<feature type="transmembrane region" description="Helical" evidence="6">
    <location>
        <begin position="749"/>
        <end position="769"/>
    </location>
</feature>
<keyword evidence="8" id="KW-0347">Helicase</keyword>
<dbReference type="PANTHER" id="PTHR11472:SF34">
    <property type="entry name" value="REGULATOR OF TELOMERE ELONGATION HELICASE 1"/>
    <property type="match status" value="1"/>
</dbReference>
<dbReference type="InterPro" id="IPR027417">
    <property type="entry name" value="P-loop_NTPase"/>
</dbReference>
<evidence type="ECO:0000259" key="7">
    <source>
        <dbReference type="PROSITE" id="PS51193"/>
    </source>
</evidence>
<gene>
    <name evidence="8" type="ORF">AVDCRST_MAG27-3457</name>
</gene>
<dbReference type="GO" id="GO:0003676">
    <property type="term" value="F:nucleic acid binding"/>
    <property type="evidence" value="ECO:0007669"/>
    <property type="project" value="InterPro"/>
</dbReference>
<dbReference type="Pfam" id="PF13307">
    <property type="entry name" value="Helicase_C_2"/>
    <property type="match status" value="1"/>
</dbReference>
<dbReference type="Gene3D" id="3.40.50.300">
    <property type="entry name" value="P-loop containing nucleotide triphosphate hydrolases"/>
    <property type="match status" value="2"/>
</dbReference>
<keyword evidence="6" id="KW-0812">Transmembrane</keyword>
<dbReference type="SUPFAM" id="SSF52540">
    <property type="entry name" value="P-loop containing nucleoside triphosphate hydrolases"/>
    <property type="match status" value="1"/>
</dbReference>
<name>A0A6J4JCP4_9PROT</name>
<dbReference type="SMART" id="SM00491">
    <property type="entry name" value="HELICc2"/>
    <property type="match status" value="1"/>
</dbReference>
<evidence type="ECO:0000256" key="6">
    <source>
        <dbReference type="SAM" id="Phobius"/>
    </source>
</evidence>
<evidence type="ECO:0000256" key="2">
    <source>
        <dbReference type="ARBA" id="ARBA00022801"/>
    </source>
</evidence>
<keyword evidence="3" id="KW-0067">ATP-binding</keyword>
<comment type="similarity">
    <text evidence="4">Belongs to the helicase family. DinG subfamily.</text>
</comment>
<keyword evidence="1" id="KW-0547">Nucleotide-binding</keyword>
<dbReference type="PANTHER" id="PTHR11472">
    <property type="entry name" value="DNA REPAIR DEAD HELICASE RAD3/XP-D SUBFAMILY MEMBER"/>
    <property type="match status" value="1"/>
</dbReference>
<reference evidence="8" key="1">
    <citation type="submission" date="2020-02" db="EMBL/GenBank/DDBJ databases">
        <authorList>
            <person name="Meier V. D."/>
        </authorList>
    </citation>
    <scope>NUCLEOTIDE SEQUENCE</scope>
    <source>
        <strain evidence="8">AVDCRST_MAG27</strain>
    </source>
</reference>
<evidence type="ECO:0000256" key="1">
    <source>
        <dbReference type="ARBA" id="ARBA00022741"/>
    </source>
</evidence>
<evidence type="ECO:0000256" key="4">
    <source>
        <dbReference type="ARBA" id="ARBA00038058"/>
    </source>
</evidence>
<dbReference type="GO" id="GO:0006281">
    <property type="term" value="P:DNA repair"/>
    <property type="evidence" value="ECO:0007669"/>
    <property type="project" value="TreeGrafter"/>
</dbReference>
<feature type="domain" description="Helicase ATP-binding" evidence="7">
    <location>
        <begin position="200"/>
        <end position="473"/>
    </location>
</feature>
<proteinExistence type="inferred from homology"/>
<dbReference type="GO" id="GO:0016818">
    <property type="term" value="F:hydrolase activity, acting on acid anhydrides, in phosphorus-containing anhydrides"/>
    <property type="evidence" value="ECO:0007669"/>
    <property type="project" value="InterPro"/>
</dbReference>
<feature type="region of interest" description="Disordered" evidence="5">
    <location>
        <begin position="206"/>
        <end position="230"/>
    </location>
</feature>
<keyword evidence="6" id="KW-0472">Membrane</keyword>
<sequence length="930" mass="100872">MPQPPRLLLPDAPALIAGLGRATLLTPDGELLTVPASGLAAALGGAPPLLVHAPAAARRLDLPRFDAAFDLLELFAFCMPARPAAPTPRGLAMALDLAPPADDAAAAAQLPEMATILLRHLAAGRHLPLNRDAAILAAHLKKVAGWPWAESVLAALGAGEEKPSLDPYKVWRRLPDWEDPGPAQPPGSFDVAPGEARTRLAQILGEGSEQRPQQADYASAASGAFAPREDRGTPHVVLAEAGTGTGKTLGYIAPASLWAERNGAPVWISTFTRNLQRQIDQELARLYPEPEERRRRVVVRKGRENYLCLLNLDEMLGQATHPDMAVPLALVARWALATRDGDLMAGDFPGWVAELHGPASIWPLADRRGECIRSACPRYKQCYVEHSIRRARTATLVVANHALVMVQAAQGGAEDAKPLRYVFDEGHHLFDAADAAFSAALCGGETAELRRWLLGAEGGRSRARGLRRRIEELAGDLPDLLPPMEAALHAARALPGLGWVTRLSEEPREPASDAAAERQSNPTETFLRAARRQVLARAREEDGLYDVECDLHPLGEDLPEAGEALERALKRIEEPLARLREKLMARLEDEVEELETADRIRYETAAKGIERRGLMPLAAWQGMLRALREPPPAPGERRAFVDWLALTRREGRDVDAGLHRHWLDPTTPFALTVAAPAHGLLVTSATLRDAGQAGDQEADWVAAEARTGASHLATPAIRAAVPSPFDYAARTRAFVVTDVDKTRPAQVSAAMGALFLAAGGGGLGLFTAIRRLRDGFRHMAPRLEAAGIPLYAQHMDAMDNATLVDVFRAEENACLLGTDAMRDGVDVPGRSLRLLVFDRVPWPRPSILHRERRVHLSGGDPKGYDDALARHRLRQAFGRLIRRADDRGVFVLLDRSCPSRLLAGLPDGVPLRRCGLAEAVAETRAFLAEG</sequence>
<dbReference type="GO" id="GO:0003678">
    <property type="term" value="F:DNA helicase activity"/>
    <property type="evidence" value="ECO:0007669"/>
    <property type="project" value="TreeGrafter"/>
</dbReference>
<evidence type="ECO:0000313" key="8">
    <source>
        <dbReference type="EMBL" id="CAA9276596.1"/>
    </source>
</evidence>
<keyword evidence="2" id="KW-0378">Hydrolase</keyword>
<dbReference type="InterPro" id="IPR014013">
    <property type="entry name" value="Helic_SF1/SF2_ATP-bd_DinG/Rad3"/>
</dbReference>
<protein>
    <submittedName>
        <fullName evidence="8">DinG family ATP-dependent helicase YoaA</fullName>
    </submittedName>
</protein>
<dbReference type="InterPro" id="IPR045028">
    <property type="entry name" value="DinG/Rad3-like"/>
</dbReference>
<feature type="compositionally biased region" description="Low complexity" evidence="5">
    <location>
        <begin position="215"/>
        <end position="226"/>
    </location>
</feature>
<dbReference type="InterPro" id="IPR006555">
    <property type="entry name" value="ATP-dep_Helicase_C"/>
</dbReference>